<accession>A0A261A740</accession>
<sequence>MVLPNSGPPAKRYARQTSVKVPKDVDDSMKRSAAEKTDDYMELQSEALKRKDYLREKAKTVSLPTADDAALEPKYMFNEQMFIAYMCYDCCRQSRNEKTIPVEGDDEREKLVLNLCRICRDNLNAHRRTQFFHHVLPHIKEKHDAEE</sequence>
<dbReference type="AlphaFoldDB" id="A0A261A740"/>
<reference evidence="4" key="1">
    <citation type="submission" date="2017-08" db="EMBL/GenBank/DDBJ databases">
        <authorList>
            <person name="de Groot N.N."/>
        </authorList>
    </citation>
    <scope>NUCLEOTIDE SEQUENCE [LARGE SCALE GENOMIC DNA]</scope>
    <source>
        <strain evidence="4">PX439</strain>
    </source>
</reference>
<dbReference type="Proteomes" id="UP000483820">
    <property type="component" value="Chromosome I"/>
</dbReference>
<evidence type="ECO:0000313" key="4">
    <source>
        <dbReference type="EMBL" id="OZF93672.1"/>
    </source>
</evidence>
<protein>
    <submittedName>
        <fullName evidence="4">Uncharacterized protein</fullName>
    </submittedName>
</protein>
<proteinExistence type="predicted"/>
<dbReference type="EMBL" id="WUAV01000004">
    <property type="protein sequence ID" value="KAF1758781.1"/>
    <property type="molecule type" value="Genomic_DNA"/>
</dbReference>
<organism evidence="4 5">
    <name type="scientific">Caenorhabditis remanei</name>
    <name type="common">Caenorhabditis vulgaris</name>
    <dbReference type="NCBI Taxonomy" id="31234"/>
    <lineage>
        <taxon>Eukaryota</taxon>
        <taxon>Metazoa</taxon>
        <taxon>Ecdysozoa</taxon>
        <taxon>Nematoda</taxon>
        <taxon>Chromadorea</taxon>
        <taxon>Rhabditida</taxon>
        <taxon>Rhabditina</taxon>
        <taxon>Rhabditomorpha</taxon>
        <taxon>Rhabditoidea</taxon>
        <taxon>Rhabditidae</taxon>
        <taxon>Peloderinae</taxon>
        <taxon>Caenorhabditis</taxon>
    </lineage>
</organism>
<evidence type="ECO:0000313" key="3">
    <source>
        <dbReference type="EMBL" id="KAF1771100.1"/>
    </source>
</evidence>
<evidence type="ECO:0000313" key="5">
    <source>
        <dbReference type="Proteomes" id="UP000216624"/>
    </source>
</evidence>
<reference evidence="2 6" key="3">
    <citation type="submission" date="2019-12" db="EMBL/GenBank/DDBJ databases">
        <title>Chromosome-level assembly of the Caenorhabditis remanei genome.</title>
        <authorList>
            <person name="Teterina A.A."/>
            <person name="Willis J.H."/>
            <person name="Phillips P.C."/>
        </authorList>
    </citation>
    <scope>NUCLEOTIDE SEQUENCE [LARGE SCALE GENOMIC DNA]</scope>
    <source>
        <strain evidence="2 6">PX506</strain>
        <tissue evidence="2">Whole organism</tissue>
    </source>
</reference>
<comment type="caution">
    <text evidence="4">The sequence shown here is derived from an EMBL/GenBank/DDBJ whole genome shotgun (WGS) entry which is preliminary data.</text>
</comment>
<feature type="non-terminal residue" evidence="4">
    <location>
        <position position="1"/>
    </location>
</feature>
<gene>
    <name evidence="4" type="ORF">FL82_10819</name>
    <name evidence="3" type="ORF">GCK72_002925</name>
    <name evidence="2" type="ORF">GCK72_015241</name>
</gene>
<reference evidence="5" key="2">
    <citation type="submission" date="2017-08" db="EMBL/GenBank/DDBJ databases">
        <authorList>
            <person name="Fierst J.L."/>
        </authorList>
    </citation>
    <scope>NUCLEOTIDE SEQUENCE [LARGE SCALE GENOMIC DNA]</scope>
    <source>
        <strain evidence="5">PX439</strain>
    </source>
</reference>
<feature type="compositionally biased region" description="Basic and acidic residues" evidence="1">
    <location>
        <begin position="21"/>
        <end position="38"/>
    </location>
</feature>
<evidence type="ECO:0000313" key="6">
    <source>
        <dbReference type="Proteomes" id="UP000483820"/>
    </source>
</evidence>
<evidence type="ECO:0000256" key="1">
    <source>
        <dbReference type="SAM" id="MobiDB-lite"/>
    </source>
</evidence>
<dbReference type="Proteomes" id="UP000483820">
    <property type="component" value="Chromosome IV"/>
</dbReference>
<dbReference type="Proteomes" id="UP000216624">
    <property type="component" value="Unassembled WGS sequence"/>
</dbReference>
<name>A0A261A740_CAERE</name>
<evidence type="ECO:0000313" key="2">
    <source>
        <dbReference type="EMBL" id="KAF1758781.1"/>
    </source>
</evidence>
<dbReference type="EMBL" id="NMWX01000010">
    <property type="protein sequence ID" value="OZF93672.1"/>
    <property type="molecule type" value="Genomic_DNA"/>
</dbReference>
<keyword evidence="5" id="KW-1185">Reference proteome</keyword>
<dbReference type="EMBL" id="WUAV01000001">
    <property type="protein sequence ID" value="KAF1771100.1"/>
    <property type="molecule type" value="Genomic_DNA"/>
</dbReference>
<feature type="region of interest" description="Disordered" evidence="1">
    <location>
        <begin position="1"/>
        <end position="38"/>
    </location>
</feature>